<dbReference type="EMBL" id="JBHUGZ010000008">
    <property type="protein sequence ID" value="MFD1983633.1"/>
    <property type="molecule type" value="Genomic_DNA"/>
</dbReference>
<name>A0ABW4U8H1_9HYPH</name>
<comment type="caution">
    <text evidence="1">The sequence shown here is derived from an EMBL/GenBank/DDBJ whole genome shotgun (WGS) entry which is preliminary data.</text>
</comment>
<protein>
    <submittedName>
        <fullName evidence="1">Uncharacterized protein</fullName>
    </submittedName>
</protein>
<dbReference type="RefSeq" id="WP_379098320.1">
    <property type="nucleotide sequence ID" value="NZ_JBHUGZ010000008.1"/>
</dbReference>
<reference evidence="2" key="1">
    <citation type="journal article" date="2019" name="Int. J. Syst. Evol. Microbiol.">
        <title>The Global Catalogue of Microorganisms (GCM) 10K type strain sequencing project: providing services to taxonomists for standard genome sequencing and annotation.</title>
        <authorList>
            <consortium name="The Broad Institute Genomics Platform"/>
            <consortium name="The Broad Institute Genome Sequencing Center for Infectious Disease"/>
            <person name="Wu L."/>
            <person name="Ma J."/>
        </authorList>
    </citation>
    <scope>NUCLEOTIDE SEQUENCE [LARGE SCALE GENOMIC DNA]</scope>
    <source>
        <strain evidence="2">CGMCC 1.16225</strain>
    </source>
</reference>
<keyword evidence="2" id="KW-1185">Reference proteome</keyword>
<proteinExistence type="predicted"/>
<organism evidence="1 2">
    <name type="scientific">Mesorhizobium newzealandense</name>
    <dbReference type="NCBI Taxonomy" id="1300302"/>
    <lineage>
        <taxon>Bacteria</taxon>
        <taxon>Pseudomonadati</taxon>
        <taxon>Pseudomonadota</taxon>
        <taxon>Alphaproteobacteria</taxon>
        <taxon>Hyphomicrobiales</taxon>
        <taxon>Phyllobacteriaceae</taxon>
        <taxon>Mesorhizobium</taxon>
    </lineage>
</organism>
<gene>
    <name evidence="1" type="ORF">ACFSOZ_13260</name>
</gene>
<dbReference type="Proteomes" id="UP001597405">
    <property type="component" value="Unassembled WGS sequence"/>
</dbReference>
<evidence type="ECO:0000313" key="1">
    <source>
        <dbReference type="EMBL" id="MFD1983633.1"/>
    </source>
</evidence>
<sequence>MAAAKPLGAVRVHAVSAGALRRHRRGALTAPIEVRIDYARQGGIEVRQARVGCRLDAAGWVVAVI</sequence>
<accession>A0ABW4U8H1</accession>
<evidence type="ECO:0000313" key="2">
    <source>
        <dbReference type="Proteomes" id="UP001597405"/>
    </source>
</evidence>